<dbReference type="PROSITE" id="PS51257">
    <property type="entry name" value="PROKAR_LIPOPROTEIN"/>
    <property type="match status" value="1"/>
</dbReference>
<reference evidence="2" key="1">
    <citation type="submission" date="2020-05" db="EMBL/GenBank/DDBJ databases">
        <authorList>
            <person name="Chiriac C."/>
            <person name="Salcher M."/>
            <person name="Ghai R."/>
            <person name="Kavagutti S V."/>
        </authorList>
    </citation>
    <scope>NUCLEOTIDE SEQUENCE</scope>
</reference>
<evidence type="ECO:0000313" key="2">
    <source>
        <dbReference type="EMBL" id="CAB4723958.1"/>
    </source>
</evidence>
<sequence>MSLRVGVAAISCALLLASCSSDPVAEPTPPVEGATPGTGAPFAEDVPRLGPSTALDEAVRAAGFDAGTAFVAAETRSSLDVVDSRSFVLTHDLPNGAVAELTYRLTPGSGDTAPEDGVTLTGAEEGDRYVMSLSYSIDADTLPADIRERVLGGTDPGSARGAAGGTTVAGAVPRPAALRAQEARSTFDVVVDAVVNQAAETFQDSVVDRTGSKPASVSWEAWKAGNKVWDAVNANDLVAQALAKVDALAACAENPSNPLTIKQYAEDPSAKAKVTEQLADLKGEIQANAAALFLQLLADTGSSLAGSVKWLGFVVAPATAYVKQTLTSLIAERVREAEVLVPKCTKRSYTISGTIPSQPGGIEVEGTACSLEKRYTATTTGDLVGTFSFRPNRETGGTFAYTGVVSNAGLRLNGSGAYSIRLSGDATTGTMTFDFAGSLNIPGFGTTTGTAVSSLDLVAIEPC</sequence>
<accession>A0A6J6RN98</accession>
<proteinExistence type="predicted"/>
<name>A0A6J6RN98_9ZZZZ</name>
<organism evidence="2">
    <name type="scientific">freshwater metagenome</name>
    <dbReference type="NCBI Taxonomy" id="449393"/>
    <lineage>
        <taxon>unclassified sequences</taxon>
        <taxon>metagenomes</taxon>
        <taxon>ecological metagenomes</taxon>
    </lineage>
</organism>
<dbReference type="AlphaFoldDB" id="A0A6J6RN98"/>
<protein>
    <submittedName>
        <fullName evidence="2">Unannotated protein</fullName>
    </submittedName>
</protein>
<dbReference type="EMBL" id="CAEZYQ010000001">
    <property type="protein sequence ID" value="CAB4723958.1"/>
    <property type="molecule type" value="Genomic_DNA"/>
</dbReference>
<evidence type="ECO:0000256" key="1">
    <source>
        <dbReference type="SAM" id="MobiDB-lite"/>
    </source>
</evidence>
<gene>
    <name evidence="2" type="ORF">UFOPK2761_00003</name>
</gene>
<feature type="region of interest" description="Disordered" evidence="1">
    <location>
        <begin position="23"/>
        <end position="42"/>
    </location>
</feature>